<evidence type="ECO:0000256" key="4">
    <source>
        <dbReference type="PROSITE-ProRule" id="PRU00473"/>
    </source>
</evidence>
<evidence type="ECO:0000256" key="5">
    <source>
        <dbReference type="SAM" id="SignalP"/>
    </source>
</evidence>
<dbReference type="Pfam" id="PF00691">
    <property type="entry name" value="OmpA"/>
    <property type="match status" value="1"/>
</dbReference>
<dbReference type="AlphaFoldDB" id="A0A3M0A007"/>
<evidence type="ECO:0000259" key="6">
    <source>
        <dbReference type="PROSITE" id="PS51123"/>
    </source>
</evidence>
<proteinExistence type="predicted"/>
<dbReference type="PANTHER" id="PTHR30329">
    <property type="entry name" value="STATOR ELEMENT OF FLAGELLAR MOTOR COMPLEX"/>
    <property type="match status" value="1"/>
</dbReference>
<keyword evidence="2 4" id="KW-0472">Membrane</keyword>
<dbReference type="OrthoDB" id="9782229at2"/>
<dbReference type="SUPFAM" id="SSF103088">
    <property type="entry name" value="OmpA-like"/>
    <property type="match status" value="1"/>
</dbReference>
<dbReference type="InterPro" id="IPR006665">
    <property type="entry name" value="OmpA-like"/>
</dbReference>
<keyword evidence="8" id="KW-1185">Reference proteome</keyword>
<dbReference type="PANTHER" id="PTHR30329:SF21">
    <property type="entry name" value="LIPOPROTEIN YIAD-RELATED"/>
    <property type="match status" value="1"/>
</dbReference>
<dbReference type="InterPro" id="IPR013783">
    <property type="entry name" value="Ig-like_fold"/>
</dbReference>
<feature type="domain" description="OmpA-like" evidence="6">
    <location>
        <begin position="498"/>
        <end position="620"/>
    </location>
</feature>
<comment type="subcellular location">
    <subcellularLocation>
        <location evidence="1">Cell outer membrane</location>
    </subcellularLocation>
</comment>
<reference evidence="7 8" key="1">
    <citation type="submission" date="2018-10" db="EMBL/GenBank/DDBJ databases">
        <title>Genomic Encyclopedia of Archaeal and Bacterial Type Strains, Phase II (KMG-II): from individual species to whole genera.</title>
        <authorList>
            <person name="Goeker M."/>
        </authorList>
    </citation>
    <scope>NUCLEOTIDE SEQUENCE [LARGE SCALE GENOMIC DNA]</scope>
    <source>
        <strain evidence="7 8">DSM 19727</strain>
    </source>
</reference>
<keyword evidence="3" id="KW-0998">Cell outer membrane</keyword>
<dbReference type="PROSITE" id="PS51123">
    <property type="entry name" value="OMPA_2"/>
    <property type="match status" value="1"/>
</dbReference>
<dbReference type="SUPFAM" id="SSF49478">
    <property type="entry name" value="Cna protein B-type domain"/>
    <property type="match status" value="1"/>
</dbReference>
<gene>
    <name evidence="7" type="ORF">BC961_1858</name>
</gene>
<accession>A0A3M0A007</accession>
<sequence>MKNRIQIILTMLFLGIIFQSSKAQVTQAVNTATNNREWQFSARAGFDKPLFDEDFKYIDYKGGFMGGISKNHYWNWFGLQADFDYMKNSPSSVGLENLDYAENNGPVGPPIILSYSDLATQKKDITRMFAGFGPAFRYLNQTRKFQAELSLLGGIGFIDGGEILVDAKRVDGTRDVLSYHSGFDKLKLATGKAQARFTYFFSDNWGVHAGAYYMKHFGGAEESSKNQILKASAYGSGVSSTTYFAEPIIRNVKGDKAGVSGGYDVVAGQLNIRDYVQNEPDMKRKIDLASAGVFAGITYRFAPKIIQPVVEKTIIKAEKYCIQITAKDKYTNEIIPNTDVALKDNSGTIIKTAKTDAFGIVKFCDILPSDYKVDGIFNEVAFQGNSTAKTEFVNGQTVMKEILYTDRNFIVKGKAVECNTTTLISGITVVLENNEKAFKKSTVTDEKGVFLLQIPEAGIYTLYGKKDNYFSQTEEINASNYSRDKTLFVKLEMCAEKADCGKGIGLKNILFDLAKYNINDAAKVELNRLVRFMKDNPEVKVELGSHTDSRASASYNQVLSQNRANSSVNYIVSQGIERSRITGKGYGETKLLNECADGVACSEDQHAINRRTEMKVICPQ</sequence>
<evidence type="ECO:0000313" key="8">
    <source>
        <dbReference type="Proteomes" id="UP000280368"/>
    </source>
</evidence>
<dbReference type="Gene3D" id="2.60.40.10">
    <property type="entry name" value="Immunoglobulins"/>
    <property type="match status" value="1"/>
</dbReference>
<feature type="signal peptide" evidence="5">
    <location>
        <begin position="1"/>
        <end position="23"/>
    </location>
</feature>
<dbReference type="InterPro" id="IPR006664">
    <property type="entry name" value="OMP_bac"/>
</dbReference>
<protein>
    <submittedName>
        <fullName evidence="7">OmpA family protein</fullName>
    </submittedName>
</protein>
<keyword evidence="5" id="KW-0732">Signal</keyword>
<evidence type="ECO:0000256" key="3">
    <source>
        <dbReference type="ARBA" id="ARBA00023237"/>
    </source>
</evidence>
<dbReference type="RefSeq" id="WP_121925495.1">
    <property type="nucleotide sequence ID" value="NZ_CBCSGA010000009.1"/>
</dbReference>
<dbReference type="CDD" id="cd07185">
    <property type="entry name" value="OmpA_C-like"/>
    <property type="match status" value="1"/>
</dbReference>
<name>A0A3M0A007_9FLAO</name>
<evidence type="ECO:0000256" key="2">
    <source>
        <dbReference type="ARBA" id="ARBA00023136"/>
    </source>
</evidence>
<dbReference type="InterPro" id="IPR050330">
    <property type="entry name" value="Bact_OuterMem_StrucFunc"/>
</dbReference>
<dbReference type="InterPro" id="IPR036737">
    <property type="entry name" value="OmpA-like_sf"/>
</dbReference>
<dbReference type="Gene3D" id="2.60.40.1120">
    <property type="entry name" value="Carboxypeptidase-like, regulatory domain"/>
    <property type="match status" value="1"/>
</dbReference>
<feature type="chain" id="PRO_5018302327" evidence="5">
    <location>
        <begin position="24"/>
        <end position="620"/>
    </location>
</feature>
<comment type="caution">
    <text evidence="7">The sequence shown here is derived from an EMBL/GenBank/DDBJ whole genome shotgun (WGS) entry which is preliminary data.</text>
</comment>
<dbReference type="GO" id="GO:0009279">
    <property type="term" value="C:cell outer membrane"/>
    <property type="evidence" value="ECO:0007669"/>
    <property type="project" value="UniProtKB-SubCell"/>
</dbReference>
<evidence type="ECO:0000313" key="7">
    <source>
        <dbReference type="EMBL" id="RMA76138.1"/>
    </source>
</evidence>
<dbReference type="Proteomes" id="UP000280368">
    <property type="component" value="Unassembled WGS sequence"/>
</dbReference>
<organism evidence="7 8">
    <name type="scientific">Flavobacterium weaverense</name>
    <dbReference type="NCBI Taxonomy" id="271156"/>
    <lineage>
        <taxon>Bacteria</taxon>
        <taxon>Pseudomonadati</taxon>
        <taxon>Bacteroidota</taxon>
        <taxon>Flavobacteriia</taxon>
        <taxon>Flavobacteriales</taxon>
        <taxon>Flavobacteriaceae</taxon>
        <taxon>Flavobacterium</taxon>
    </lineage>
</organism>
<dbReference type="PRINTS" id="PR01021">
    <property type="entry name" value="OMPADOMAIN"/>
</dbReference>
<dbReference type="EMBL" id="REFH01000009">
    <property type="protein sequence ID" value="RMA76138.1"/>
    <property type="molecule type" value="Genomic_DNA"/>
</dbReference>
<evidence type="ECO:0000256" key="1">
    <source>
        <dbReference type="ARBA" id="ARBA00004442"/>
    </source>
</evidence>
<dbReference type="Gene3D" id="3.30.1330.60">
    <property type="entry name" value="OmpA-like domain"/>
    <property type="match status" value="1"/>
</dbReference>